<comment type="caution">
    <text evidence="1">The sequence shown here is derived from an EMBL/GenBank/DDBJ whole genome shotgun (WGS) entry which is preliminary data.</text>
</comment>
<protein>
    <submittedName>
        <fullName evidence="1">Uncharacterized protein</fullName>
    </submittedName>
</protein>
<sequence>ESAGDVDRASCNYSGTDVGSVYDCRLSMRSLVDEHKTSSNPLQYDTDDYLLHSLLTYVGDTDRWSLFLAPDDWNLSDVGS</sequence>
<evidence type="ECO:0000313" key="1">
    <source>
        <dbReference type="EMBL" id="GAH08571.1"/>
    </source>
</evidence>
<name>X1CJN6_9ZZZZ</name>
<dbReference type="AlphaFoldDB" id="X1CJN6"/>
<gene>
    <name evidence="1" type="ORF">S01H4_64234</name>
</gene>
<proteinExistence type="predicted"/>
<organism evidence="1">
    <name type="scientific">marine sediment metagenome</name>
    <dbReference type="NCBI Taxonomy" id="412755"/>
    <lineage>
        <taxon>unclassified sequences</taxon>
        <taxon>metagenomes</taxon>
        <taxon>ecological metagenomes</taxon>
    </lineage>
</organism>
<dbReference type="EMBL" id="BART01038886">
    <property type="protein sequence ID" value="GAH08571.1"/>
    <property type="molecule type" value="Genomic_DNA"/>
</dbReference>
<accession>X1CJN6</accession>
<reference evidence="1" key="1">
    <citation type="journal article" date="2014" name="Front. Microbiol.">
        <title>High frequency of phylogenetically diverse reductive dehalogenase-homologous genes in deep subseafloor sedimentary metagenomes.</title>
        <authorList>
            <person name="Kawai M."/>
            <person name="Futagami T."/>
            <person name="Toyoda A."/>
            <person name="Takaki Y."/>
            <person name="Nishi S."/>
            <person name="Hori S."/>
            <person name="Arai W."/>
            <person name="Tsubouchi T."/>
            <person name="Morono Y."/>
            <person name="Uchiyama I."/>
            <person name="Ito T."/>
            <person name="Fujiyama A."/>
            <person name="Inagaki F."/>
            <person name="Takami H."/>
        </authorList>
    </citation>
    <scope>NUCLEOTIDE SEQUENCE</scope>
    <source>
        <strain evidence="1">Expedition CK06-06</strain>
    </source>
</reference>
<feature type="non-terminal residue" evidence="1">
    <location>
        <position position="1"/>
    </location>
</feature>